<keyword evidence="1" id="KW-0812">Transmembrane</keyword>
<gene>
    <name evidence="2" type="ORF">H4W30_005886</name>
</gene>
<dbReference type="RefSeq" id="WP_192745705.1">
    <property type="nucleotide sequence ID" value="NZ_JADBEJ010000005.1"/>
</dbReference>
<keyword evidence="1" id="KW-1133">Transmembrane helix</keyword>
<reference evidence="2 3" key="1">
    <citation type="submission" date="2020-10" db="EMBL/GenBank/DDBJ databases">
        <title>Sequencing the genomes of 1000 actinobacteria strains.</title>
        <authorList>
            <person name="Klenk H.-P."/>
        </authorList>
    </citation>
    <scope>NUCLEOTIDE SEQUENCE [LARGE SCALE GENOMIC DNA]</scope>
    <source>
        <strain evidence="2 3">DSM 46661</strain>
    </source>
</reference>
<feature type="transmembrane region" description="Helical" evidence="1">
    <location>
        <begin position="50"/>
        <end position="71"/>
    </location>
</feature>
<keyword evidence="3" id="KW-1185">Reference proteome</keyword>
<organism evidence="2 3">
    <name type="scientific">Amycolatopsis roodepoortensis</name>
    <dbReference type="NCBI Taxonomy" id="700274"/>
    <lineage>
        <taxon>Bacteria</taxon>
        <taxon>Bacillati</taxon>
        <taxon>Actinomycetota</taxon>
        <taxon>Actinomycetes</taxon>
        <taxon>Pseudonocardiales</taxon>
        <taxon>Pseudonocardiaceae</taxon>
        <taxon>Amycolatopsis</taxon>
    </lineage>
</organism>
<accession>A0ABR9LDS0</accession>
<protein>
    <submittedName>
        <fullName evidence="2">Uncharacterized protein</fullName>
    </submittedName>
</protein>
<evidence type="ECO:0000256" key="1">
    <source>
        <dbReference type="SAM" id="Phobius"/>
    </source>
</evidence>
<proteinExistence type="predicted"/>
<comment type="caution">
    <text evidence="2">The sequence shown here is derived from an EMBL/GenBank/DDBJ whole genome shotgun (WGS) entry which is preliminary data.</text>
</comment>
<evidence type="ECO:0000313" key="3">
    <source>
        <dbReference type="Proteomes" id="UP000656548"/>
    </source>
</evidence>
<name>A0ABR9LDS0_9PSEU</name>
<dbReference type="EMBL" id="JADBEJ010000005">
    <property type="protein sequence ID" value="MBE1578826.1"/>
    <property type="molecule type" value="Genomic_DNA"/>
</dbReference>
<sequence length="85" mass="8779">MHARITPGKPRGVACSQTAGEQIRAVAQLPVLLVFVLVLLLHGFDPQIAVATAAATTVVALWSGPVTLAALARRLPVFGELGGAR</sequence>
<evidence type="ECO:0000313" key="2">
    <source>
        <dbReference type="EMBL" id="MBE1578826.1"/>
    </source>
</evidence>
<dbReference type="Proteomes" id="UP000656548">
    <property type="component" value="Unassembled WGS sequence"/>
</dbReference>
<feature type="transmembrane region" description="Helical" evidence="1">
    <location>
        <begin position="25"/>
        <end position="44"/>
    </location>
</feature>
<keyword evidence="1" id="KW-0472">Membrane</keyword>